<evidence type="ECO:0000256" key="3">
    <source>
        <dbReference type="SAM" id="SignalP"/>
    </source>
</evidence>
<name>A0AAV8VQI0_9CUCU</name>
<feature type="chain" id="PRO_5043888643" evidence="3">
    <location>
        <begin position="25"/>
        <end position="681"/>
    </location>
</feature>
<reference evidence="4 5" key="1">
    <citation type="journal article" date="2023" name="Insect Mol. Biol.">
        <title>Genome sequencing provides insights into the evolution of gene families encoding plant cell wall-degrading enzymes in longhorned beetles.</title>
        <authorList>
            <person name="Shin N.R."/>
            <person name="Okamura Y."/>
            <person name="Kirsch R."/>
            <person name="Pauchet Y."/>
        </authorList>
    </citation>
    <scope>NUCLEOTIDE SEQUENCE [LARGE SCALE GENOMIC DNA]</scope>
    <source>
        <strain evidence="4">EAD_L_NR</strain>
    </source>
</reference>
<keyword evidence="3" id="KW-0732">Signal</keyword>
<proteinExistence type="predicted"/>
<evidence type="ECO:0000313" key="5">
    <source>
        <dbReference type="Proteomes" id="UP001159042"/>
    </source>
</evidence>
<gene>
    <name evidence="4" type="ORF">NQ315_016392</name>
</gene>
<evidence type="ECO:0000313" key="4">
    <source>
        <dbReference type="EMBL" id="KAJ8916252.1"/>
    </source>
</evidence>
<feature type="region of interest" description="Disordered" evidence="2">
    <location>
        <begin position="626"/>
        <end position="668"/>
    </location>
</feature>
<protein>
    <submittedName>
        <fullName evidence="4">Uncharacterized protein</fullName>
    </submittedName>
</protein>
<dbReference type="Proteomes" id="UP001159042">
    <property type="component" value="Unassembled WGS sequence"/>
</dbReference>
<feature type="signal peptide" evidence="3">
    <location>
        <begin position="1"/>
        <end position="24"/>
    </location>
</feature>
<accession>A0AAV8VQI0</accession>
<feature type="compositionally biased region" description="Acidic residues" evidence="2">
    <location>
        <begin position="631"/>
        <end position="657"/>
    </location>
</feature>
<keyword evidence="5" id="KW-1185">Reference proteome</keyword>
<keyword evidence="1" id="KW-0175">Coiled coil</keyword>
<dbReference type="PROSITE" id="PS51257">
    <property type="entry name" value="PROKAR_LIPOPROTEIN"/>
    <property type="match status" value="1"/>
</dbReference>
<sequence>MRKWRALLLHCVVVLLGCTCCAWGAATQNNAAAAAATGRFQAALQQQNYFTVLTSIEERLRNLDQVYSMQLAQTLEAKLEQYSRRLEALDTKMTRLEALVMLNLDKISENISTKNFKDDMAKTNLLRKMDSVYEGIGHRLAYAERKHDANIAKIQTKVDATLTRLDKMEENMATRDSDIETEISDAIFAIDDLKTTCTTTGEKLYNITTANLNVTKDSYKSMQAMNVDSRKSMNVLHDNIIETLQYMNNKTSRHFRAVEDNNAMLKTMKTELKEDFNDYANKVADMSSYIFKNSDATASGLKRLETVANNTKTEVQNGVRSLMLQIGKLSSKENDVTPGDSSLEELNQNLKKNFQRILTNQDVFLESCHRLQMDESQIETEISAMLEKLIDMLEKKMASDDVRDLKNLEKALKTHDSRIVRNMYQINNNVISLFEKSTTNNDALSDRIKKIDKDLEAFVQSIANVDSPSFSINSKVLYDKLDRLEKIISNITCNVTRLVSNATLPKVDEKLITEIQTFFSKALQTMVNETTFDRIISKHLQCNCRNENNIDDGTRKAIQDVFGSSPFLAKSSPVMEATNASKRKCKQSFLSLVNVRSKVPDCEESVVKKKKKGKKGKKKQFLLDVRGNFEPNEEYEDSGEDAETTTPESEDIEDATEQEYSTTEATVTTTNTSMFNFLEIK</sequence>
<evidence type="ECO:0000256" key="2">
    <source>
        <dbReference type="SAM" id="MobiDB-lite"/>
    </source>
</evidence>
<comment type="caution">
    <text evidence="4">The sequence shown here is derived from an EMBL/GenBank/DDBJ whole genome shotgun (WGS) entry which is preliminary data.</text>
</comment>
<dbReference type="AlphaFoldDB" id="A0AAV8VQI0"/>
<evidence type="ECO:0000256" key="1">
    <source>
        <dbReference type="SAM" id="Coils"/>
    </source>
</evidence>
<dbReference type="EMBL" id="JANEYG010000044">
    <property type="protein sequence ID" value="KAJ8916252.1"/>
    <property type="molecule type" value="Genomic_DNA"/>
</dbReference>
<feature type="coiled-coil region" evidence="1">
    <location>
        <begin position="72"/>
        <end position="99"/>
    </location>
</feature>
<organism evidence="4 5">
    <name type="scientific">Exocentrus adspersus</name>
    <dbReference type="NCBI Taxonomy" id="1586481"/>
    <lineage>
        <taxon>Eukaryota</taxon>
        <taxon>Metazoa</taxon>
        <taxon>Ecdysozoa</taxon>
        <taxon>Arthropoda</taxon>
        <taxon>Hexapoda</taxon>
        <taxon>Insecta</taxon>
        <taxon>Pterygota</taxon>
        <taxon>Neoptera</taxon>
        <taxon>Endopterygota</taxon>
        <taxon>Coleoptera</taxon>
        <taxon>Polyphaga</taxon>
        <taxon>Cucujiformia</taxon>
        <taxon>Chrysomeloidea</taxon>
        <taxon>Cerambycidae</taxon>
        <taxon>Lamiinae</taxon>
        <taxon>Acanthocinini</taxon>
        <taxon>Exocentrus</taxon>
    </lineage>
</organism>